<dbReference type="PANTHER" id="PTHR34204">
    <property type="entry name" value="RNA-BINDING ASCH DOMAIN PROTEIN"/>
    <property type="match status" value="1"/>
</dbReference>
<dbReference type="PANTHER" id="PTHR34204:SF2">
    <property type="entry name" value="RNA-BINDING ASCH DOMAIN PROTEIN"/>
    <property type="match status" value="1"/>
</dbReference>
<feature type="domain" description="ASCH" evidence="1">
    <location>
        <begin position="108"/>
        <end position="211"/>
    </location>
</feature>
<evidence type="ECO:0000313" key="2">
    <source>
        <dbReference type="EMBL" id="KAK4254830.1"/>
    </source>
</evidence>
<dbReference type="InterPro" id="IPR015947">
    <property type="entry name" value="PUA-like_sf"/>
</dbReference>
<evidence type="ECO:0000313" key="3">
    <source>
        <dbReference type="Proteomes" id="UP001293593"/>
    </source>
</evidence>
<sequence length="243" mass="26983">MEQLDSPGTGQVGLRDCIDQLLKFVLESHIDEALELDLGLSRDYCCNLLRDDSRDQGEGVHPSPSYKRLALLLHELIITCTNGAAWRGMLADMGSELVDVFKAINFELHVQEPFFTQLKDGLKTIEGRCATGYYKRIAAGALVLFNKCLVLEVEDVRSYNSFSEMLVAEGLQNVLPGVKTTEEGVRVYRNFYTEEKERSNGVVAICVRRPASQPYNILASIISKLSYSGIESILSNTSHATIA</sequence>
<dbReference type="EMBL" id="JAWXYG010000013">
    <property type="protein sequence ID" value="KAK4254830.1"/>
    <property type="molecule type" value="Genomic_DNA"/>
</dbReference>
<dbReference type="CDD" id="cd06555">
    <property type="entry name" value="ASCH_PF0470_like"/>
    <property type="match status" value="1"/>
</dbReference>
<dbReference type="Proteomes" id="UP001293593">
    <property type="component" value="Unassembled WGS sequence"/>
</dbReference>
<dbReference type="InterPro" id="IPR007374">
    <property type="entry name" value="ASCH_domain"/>
</dbReference>
<dbReference type="AlphaFoldDB" id="A0AAE1M6N6"/>
<reference evidence="2" key="1">
    <citation type="submission" date="2023-10" db="EMBL/GenBank/DDBJ databases">
        <title>Chromosome-level genome of the transformable northern wattle, Acacia crassicarpa.</title>
        <authorList>
            <person name="Massaro I."/>
            <person name="Sinha N.R."/>
            <person name="Poethig S."/>
            <person name="Leichty A.R."/>
        </authorList>
    </citation>
    <scope>NUCLEOTIDE SEQUENCE</scope>
    <source>
        <strain evidence="2">Acra3RX</strain>
        <tissue evidence="2">Leaf</tissue>
    </source>
</reference>
<organism evidence="2 3">
    <name type="scientific">Acacia crassicarpa</name>
    <name type="common">northern wattle</name>
    <dbReference type="NCBI Taxonomy" id="499986"/>
    <lineage>
        <taxon>Eukaryota</taxon>
        <taxon>Viridiplantae</taxon>
        <taxon>Streptophyta</taxon>
        <taxon>Embryophyta</taxon>
        <taxon>Tracheophyta</taxon>
        <taxon>Spermatophyta</taxon>
        <taxon>Magnoliopsida</taxon>
        <taxon>eudicotyledons</taxon>
        <taxon>Gunneridae</taxon>
        <taxon>Pentapetalae</taxon>
        <taxon>rosids</taxon>
        <taxon>fabids</taxon>
        <taxon>Fabales</taxon>
        <taxon>Fabaceae</taxon>
        <taxon>Caesalpinioideae</taxon>
        <taxon>mimosoid clade</taxon>
        <taxon>Acacieae</taxon>
        <taxon>Acacia</taxon>
    </lineage>
</organism>
<accession>A0AAE1M6N6</accession>
<proteinExistence type="predicted"/>
<evidence type="ECO:0000259" key="1">
    <source>
        <dbReference type="SMART" id="SM01022"/>
    </source>
</evidence>
<gene>
    <name evidence="2" type="ORF">QN277_007916</name>
</gene>
<dbReference type="SUPFAM" id="SSF88697">
    <property type="entry name" value="PUA domain-like"/>
    <property type="match status" value="1"/>
</dbReference>
<dbReference type="Pfam" id="PF04266">
    <property type="entry name" value="ASCH"/>
    <property type="match status" value="1"/>
</dbReference>
<keyword evidence="3" id="KW-1185">Reference proteome</keyword>
<dbReference type="SMART" id="SM01022">
    <property type="entry name" value="ASCH"/>
    <property type="match status" value="1"/>
</dbReference>
<name>A0AAE1M6N6_9FABA</name>
<comment type="caution">
    <text evidence="2">The sequence shown here is derived from an EMBL/GenBank/DDBJ whole genome shotgun (WGS) entry which is preliminary data.</text>
</comment>
<protein>
    <recommendedName>
        <fullName evidence="1">ASCH domain-containing protein</fullName>
    </recommendedName>
</protein>
<dbReference type="Gene3D" id="2.30.130.30">
    <property type="entry name" value="Hypothetical protein"/>
    <property type="match status" value="1"/>
</dbReference>